<feature type="signal peptide" evidence="4">
    <location>
        <begin position="1"/>
        <end position="21"/>
    </location>
</feature>
<dbReference type="PRINTS" id="PR00759">
    <property type="entry name" value="BASICPTASE"/>
</dbReference>
<keyword evidence="1" id="KW-0646">Protease inhibitor</keyword>
<evidence type="ECO:0000256" key="3">
    <source>
        <dbReference type="ARBA" id="ARBA00023157"/>
    </source>
</evidence>
<evidence type="ECO:0000259" key="5">
    <source>
        <dbReference type="PROSITE" id="PS50279"/>
    </source>
</evidence>
<feature type="chain" id="PRO_5032664941" description="BPTI/Kunitz inhibitor domain-containing protein" evidence="4">
    <location>
        <begin position="22"/>
        <end position="88"/>
    </location>
</feature>
<dbReference type="CDD" id="cd00109">
    <property type="entry name" value="Kunitz-type"/>
    <property type="match status" value="1"/>
</dbReference>
<dbReference type="FunFam" id="4.10.410.10:FF:000020">
    <property type="entry name" value="Collagen, type VI, alpha 3"/>
    <property type="match status" value="1"/>
</dbReference>
<reference evidence="6" key="1">
    <citation type="submission" date="2020-08" db="EMBL/GenBank/DDBJ databases">
        <title>Genome sequencing and assembly of the red palm weevil Rhynchophorus ferrugineus.</title>
        <authorList>
            <person name="Dias G.B."/>
            <person name="Bergman C.M."/>
            <person name="Manee M."/>
        </authorList>
    </citation>
    <scope>NUCLEOTIDE SEQUENCE</scope>
    <source>
        <strain evidence="6">AA-2017</strain>
        <tissue evidence="6">Whole larva</tissue>
    </source>
</reference>
<accession>A0A834IRY0</accession>
<dbReference type="GO" id="GO:0004867">
    <property type="term" value="F:serine-type endopeptidase inhibitor activity"/>
    <property type="evidence" value="ECO:0007669"/>
    <property type="project" value="UniProtKB-KW"/>
</dbReference>
<keyword evidence="3" id="KW-1015">Disulfide bond</keyword>
<feature type="domain" description="BPTI/Kunitz inhibitor" evidence="5">
    <location>
        <begin position="34"/>
        <end position="84"/>
    </location>
</feature>
<dbReference type="SMART" id="SM00131">
    <property type="entry name" value="KU"/>
    <property type="match status" value="1"/>
</dbReference>
<keyword evidence="7" id="KW-1185">Reference proteome</keyword>
<protein>
    <recommendedName>
        <fullName evidence="5">BPTI/Kunitz inhibitor domain-containing protein</fullName>
    </recommendedName>
</protein>
<dbReference type="Gene3D" id="4.10.410.10">
    <property type="entry name" value="Pancreatic trypsin inhibitor Kunitz domain"/>
    <property type="match status" value="1"/>
</dbReference>
<dbReference type="InterPro" id="IPR020901">
    <property type="entry name" value="Prtase_inh_Kunz-CS"/>
</dbReference>
<dbReference type="PROSITE" id="PS00280">
    <property type="entry name" value="BPTI_KUNITZ_1"/>
    <property type="match status" value="1"/>
</dbReference>
<keyword evidence="4" id="KW-0732">Signal</keyword>
<dbReference type="EMBL" id="JAACXV010000065">
    <property type="protein sequence ID" value="KAF7284931.1"/>
    <property type="molecule type" value="Genomic_DNA"/>
</dbReference>
<dbReference type="Proteomes" id="UP000625711">
    <property type="component" value="Unassembled WGS sequence"/>
</dbReference>
<dbReference type="PANTHER" id="PTHR10083">
    <property type="entry name" value="KUNITZ-TYPE PROTEASE INHIBITOR-RELATED"/>
    <property type="match status" value="1"/>
</dbReference>
<dbReference type="PANTHER" id="PTHR10083:SF328">
    <property type="entry name" value="TISSUE FACTOR PATHWAY INHIBITOR"/>
    <property type="match status" value="1"/>
</dbReference>
<dbReference type="AlphaFoldDB" id="A0A834IRY0"/>
<evidence type="ECO:0000256" key="4">
    <source>
        <dbReference type="SAM" id="SignalP"/>
    </source>
</evidence>
<dbReference type="OrthoDB" id="4473401at2759"/>
<sequence>MIGKFVGILFVLIVSAVLVSCRSTSYSDAPDVMCRLPEMKGHCRALIMRWRYDPNTGKCYEFGFGGCDGNSNNFPTRKACMDMCSAIR</sequence>
<dbReference type="GO" id="GO:0005615">
    <property type="term" value="C:extracellular space"/>
    <property type="evidence" value="ECO:0007669"/>
    <property type="project" value="TreeGrafter"/>
</dbReference>
<dbReference type="PROSITE" id="PS51257">
    <property type="entry name" value="PROKAR_LIPOPROTEIN"/>
    <property type="match status" value="1"/>
</dbReference>
<dbReference type="Pfam" id="PF00014">
    <property type="entry name" value="Kunitz_BPTI"/>
    <property type="match status" value="1"/>
</dbReference>
<organism evidence="6 7">
    <name type="scientific">Rhynchophorus ferrugineus</name>
    <name type="common">Red palm weevil</name>
    <name type="synonym">Curculio ferrugineus</name>
    <dbReference type="NCBI Taxonomy" id="354439"/>
    <lineage>
        <taxon>Eukaryota</taxon>
        <taxon>Metazoa</taxon>
        <taxon>Ecdysozoa</taxon>
        <taxon>Arthropoda</taxon>
        <taxon>Hexapoda</taxon>
        <taxon>Insecta</taxon>
        <taxon>Pterygota</taxon>
        <taxon>Neoptera</taxon>
        <taxon>Endopterygota</taxon>
        <taxon>Coleoptera</taxon>
        <taxon>Polyphaga</taxon>
        <taxon>Cucujiformia</taxon>
        <taxon>Curculionidae</taxon>
        <taxon>Dryophthorinae</taxon>
        <taxon>Rhynchophorus</taxon>
    </lineage>
</organism>
<evidence type="ECO:0000313" key="6">
    <source>
        <dbReference type="EMBL" id="KAF7284931.1"/>
    </source>
</evidence>
<dbReference type="SUPFAM" id="SSF57362">
    <property type="entry name" value="BPTI-like"/>
    <property type="match status" value="1"/>
</dbReference>
<evidence type="ECO:0000256" key="1">
    <source>
        <dbReference type="ARBA" id="ARBA00022690"/>
    </source>
</evidence>
<dbReference type="PROSITE" id="PS50279">
    <property type="entry name" value="BPTI_KUNITZ_2"/>
    <property type="match status" value="1"/>
</dbReference>
<dbReference type="InterPro" id="IPR002223">
    <property type="entry name" value="Kunitz_BPTI"/>
</dbReference>
<keyword evidence="2" id="KW-0722">Serine protease inhibitor</keyword>
<evidence type="ECO:0000313" key="7">
    <source>
        <dbReference type="Proteomes" id="UP000625711"/>
    </source>
</evidence>
<dbReference type="InterPro" id="IPR050098">
    <property type="entry name" value="TFPI/VKTCI-like"/>
</dbReference>
<comment type="caution">
    <text evidence="6">The sequence shown here is derived from an EMBL/GenBank/DDBJ whole genome shotgun (WGS) entry which is preliminary data.</text>
</comment>
<proteinExistence type="predicted"/>
<dbReference type="InterPro" id="IPR036880">
    <property type="entry name" value="Kunitz_BPTI_sf"/>
</dbReference>
<name>A0A834IRY0_RHYFE</name>
<evidence type="ECO:0000256" key="2">
    <source>
        <dbReference type="ARBA" id="ARBA00022900"/>
    </source>
</evidence>
<gene>
    <name evidence="6" type="ORF">GWI33_017410</name>
</gene>